<dbReference type="EMBL" id="JABWGV010000002">
    <property type="protein sequence ID" value="NVD44391.1"/>
    <property type="molecule type" value="Genomic_DNA"/>
</dbReference>
<name>A0A850GXU1_9SPHN</name>
<sequence>MFVAALFSILLASCNDRASELTGDPPADKRKEFSDAEKQIAAELSIGNQAILEEATSDYEQALVCDMALESLATQLTERGALNAAQRQAFVDARKLFVRRQKLFAGQRNGEDIASDRREFEIYAGEDSVRAQIAIGCIRKLQEEQS</sequence>
<organism evidence="1 2">
    <name type="scientific">Qipengyuania atrilutea</name>
    <dbReference type="NCBI Taxonomy" id="2744473"/>
    <lineage>
        <taxon>Bacteria</taxon>
        <taxon>Pseudomonadati</taxon>
        <taxon>Pseudomonadota</taxon>
        <taxon>Alphaproteobacteria</taxon>
        <taxon>Sphingomonadales</taxon>
        <taxon>Erythrobacteraceae</taxon>
        <taxon>Qipengyuania</taxon>
    </lineage>
</organism>
<dbReference type="Proteomes" id="UP000561438">
    <property type="component" value="Unassembled WGS sequence"/>
</dbReference>
<evidence type="ECO:0000313" key="1">
    <source>
        <dbReference type="EMBL" id="NVD44391.1"/>
    </source>
</evidence>
<keyword evidence="2" id="KW-1185">Reference proteome</keyword>
<proteinExistence type="predicted"/>
<protein>
    <submittedName>
        <fullName evidence="1">Uncharacterized protein</fullName>
    </submittedName>
</protein>
<dbReference type="AlphaFoldDB" id="A0A850GXU1"/>
<accession>A0A850GXU1</accession>
<evidence type="ECO:0000313" key="2">
    <source>
        <dbReference type="Proteomes" id="UP000561438"/>
    </source>
</evidence>
<reference evidence="1 2" key="1">
    <citation type="submission" date="2020-06" db="EMBL/GenBank/DDBJ databases">
        <title>Altererythrobacter sp. HHU K3-1.</title>
        <authorList>
            <person name="Zhang D."/>
            <person name="Xue H."/>
        </authorList>
    </citation>
    <scope>NUCLEOTIDE SEQUENCE [LARGE SCALE GENOMIC DNA]</scope>
    <source>
        <strain evidence="1 2">HHU K3-1</strain>
    </source>
</reference>
<gene>
    <name evidence="1" type="ORF">HUV48_05100</name>
</gene>
<comment type="caution">
    <text evidence="1">The sequence shown here is derived from an EMBL/GenBank/DDBJ whole genome shotgun (WGS) entry which is preliminary data.</text>
</comment>
<dbReference type="RefSeq" id="WP_176266734.1">
    <property type="nucleotide sequence ID" value="NZ_JABWGV010000002.1"/>
</dbReference>